<gene>
    <name evidence="2" type="ORF">N0B31_09440</name>
</gene>
<keyword evidence="1" id="KW-0472">Membrane</keyword>
<dbReference type="KEGG" id="ssai:N0B31_09440"/>
<evidence type="ECO:0000313" key="2">
    <source>
        <dbReference type="EMBL" id="UWM56499.1"/>
    </source>
</evidence>
<sequence>MDQTTARVLSIGMAFLAGVLVGGVLLTAFPLGGGGPSIVPPDPENPPVSTSMGGPSCWDPEADLNPNAGWVHEVAAGVSYPVTLNATVVHPAGTEVDVSESPVTRRSPGVYEITIRTTDATDGGPTGCERVRTTLEIAASLPTEYERLVVTAEGYDDPLVDAERDDTTADLYPLPNPINVTG</sequence>
<accession>A0A9E7R7D2</accession>
<dbReference type="AlphaFoldDB" id="A0A9E7R7D2"/>
<feature type="transmembrane region" description="Helical" evidence="1">
    <location>
        <begin position="6"/>
        <end position="29"/>
    </location>
</feature>
<evidence type="ECO:0000256" key="1">
    <source>
        <dbReference type="SAM" id="Phobius"/>
    </source>
</evidence>
<keyword evidence="1" id="KW-0812">Transmembrane</keyword>
<dbReference type="GeneID" id="74942644"/>
<dbReference type="EMBL" id="CP104003">
    <property type="protein sequence ID" value="UWM56499.1"/>
    <property type="molecule type" value="Genomic_DNA"/>
</dbReference>
<dbReference type="Proteomes" id="UP001057580">
    <property type="component" value="Chromosome"/>
</dbReference>
<evidence type="ECO:0000313" key="3">
    <source>
        <dbReference type="Proteomes" id="UP001057580"/>
    </source>
</evidence>
<protein>
    <submittedName>
        <fullName evidence="2">Uncharacterized protein</fullName>
    </submittedName>
</protein>
<organism evidence="2 3">
    <name type="scientific">Salinirubellus salinus</name>
    <dbReference type="NCBI Taxonomy" id="1364945"/>
    <lineage>
        <taxon>Archaea</taxon>
        <taxon>Methanobacteriati</taxon>
        <taxon>Methanobacteriota</taxon>
        <taxon>Stenosarchaea group</taxon>
        <taxon>Halobacteria</taxon>
        <taxon>Halobacteriales</taxon>
        <taxon>Natronomonadaceae</taxon>
        <taxon>Salinirubellus</taxon>
    </lineage>
</organism>
<reference evidence="2" key="1">
    <citation type="submission" date="2022-09" db="EMBL/GenBank/DDBJ databases">
        <title>Diverse halophilic archaea isolated from saline environments.</title>
        <authorList>
            <person name="Cui H.-L."/>
        </authorList>
    </citation>
    <scope>NUCLEOTIDE SEQUENCE</scope>
    <source>
        <strain evidence="2">ZS-35-S2</strain>
    </source>
</reference>
<dbReference type="RefSeq" id="WP_260643613.1">
    <property type="nucleotide sequence ID" value="NZ_CP104003.1"/>
</dbReference>
<keyword evidence="1" id="KW-1133">Transmembrane helix</keyword>
<proteinExistence type="predicted"/>
<name>A0A9E7R7D2_9EURY</name>
<keyword evidence="3" id="KW-1185">Reference proteome</keyword>